<evidence type="ECO:0000313" key="4">
    <source>
        <dbReference type="EMBL" id="GBO84682.1"/>
    </source>
</evidence>
<dbReference type="Proteomes" id="UP000387223">
    <property type="component" value="Unassembled WGS sequence"/>
</dbReference>
<dbReference type="RefSeq" id="WP_083231746.1">
    <property type="nucleotide sequence ID" value="NZ_BGZH01000001.1"/>
</dbReference>
<dbReference type="Gene3D" id="2.130.10.10">
    <property type="entry name" value="YVTN repeat-like/Quinoprotein amine dehydrogenase"/>
    <property type="match status" value="2"/>
</dbReference>
<dbReference type="EMBL" id="BGZH01000001">
    <property type="protein sequence ID" value="GBO84682.1"/>
    <property type="molecule type" value="Genomic_DNA"/>
</dbReference>
<comment type="caution">
    <text evidence="5">The sequence shown here is derived from an EMBL/GenBank/DDBJ whole genome shotgun (WGS) entry which is preliminary data.</text>
</comment>
<evidence type="ECO:0000313" key="7">
    <source>
        <dbReference type="Proteomes" id="UP000387223"/>
    </source>
</evidence>
<dbReference type="GO" id="GO:0009523">
    <property type="term" value="C:photosystem II"/>
    <property type="evidence" value="ECO:0007669"/>
    <property type="project" value="UniProtKB-KW"/>
</dbReference>
<accession>A0A5M3PUE3</accession>
<proteinExistence type="predicted"/>
<evidence type="ECO:0000256" key="2">
    <source>
        <dbReference type="ARBA" id="ARBA00023276"/>
    </source>
</evidence>
<dbReference type="AlphaFoldDB" id="A0A5M3PUE3"/>
<dbReference type="GO" id="GO:0015979">
    <property type="term" value="P:photosynthesis"/>
    <property type="evidence" value="ECO:0007669"/>
    <property type="project" value="UniProtKB-KW"/>
</dbReference>
<keyword evidence="2" id="KW-0604">Photosystem II</keyword>
<protein>
    <recommendedName>
        <fullName evidence="3">Photosynthesis system II assembly factor Ycf48/Hcf136-like domain-containing protein</fullName>
    </recommendedName>
</protein>
<dbReference type="InterPro" id="IPR015943">
    <property type="entry name" value="WD40/YVTN_repeat-like_dom_sf"/>
</dbReference>
<keyword evidence="6" id="KW-1185">Reference proteome</keyword>
<evidence type="ECO:0000256" key="1">
    <source>
        <dbReference type="ARBA" id="ARBA00022531"/>
    </source>
</evidence>
<dbReference type="InterPro" id="IPR028203">
    <property type="entry name" value="PSII_CF48-like_dom"/>
</dbReference>
<feature type="domain" description="Photosynthesis system II assembly factor Ycf48/Hcf136-like" evidence="3">
    <location>
        <begin position="159"/>
        <end position="255"/>
    </location>
</feature>
<dbReference type="SUPFAM" id="SSF110296">
    <property type="entry name" value="Oligoxyloglucan reducing end-specific cellobiohydrolase"/>
    <property type="match status" value="1"/>
</dbReference>
<name>A0A5M3PUE3_9GAMM</name>
<dbReference type="PANTHER" id="PTHR47199">
    <property type="entry name" value="PHOTOSYSTEM II STABILITY/ASSEMBLY FACTOR HCF136, CHLOROPLASTIC"/>
    <property type="match status" value="1"/>
</dbReference>
<dbReference type="PANTHER" id="PTHR47199:SF2">
    <property type="entry name" value="PHOTOSYSTEM II STABILITY_ASSEMBLY FACTOR HCF136, CHLOROPLASTIC"/>
    <property type="match status" value="1"/>
</dbReference>
<dbReference type="Pfam" id="PF14870">
    <property type="entry name" value="PSII_BNR"/>
    <property type="match status" value="1"/>
</dbReference>
<keyword evidence="1" id="KW-0602">Photosynthesis</keyword>
<evidence type="ECO:0000259" key="3">
    <source>
        <dbReference type="Pfam" id="PF14870"/>
    </source>
</evidence>
<evidence type="ECO:0000313" key="6">
    <source>
        <dbReference type="Proteomes" id="UP000340077"/>
    </source>
</evidence>
<organism evidence="5 7">
    <name type="scientific">Marinobacter salsuginis</name>
    <dbReference type="NCBI Taxonomy" id="418719"/>
    <lineage>
        <taxon>Bacteria</taxon>
        <taxon>Pseudomonadati</taxon>
        <taxon>Pseudomonadota</taxon>
        <taxon>Gammaproteobacteria</taxon>
        <taxon>Pseudomonadales</taxon>
        <taxon>Marinobacteraceae</taxon>
        <taxon>Marinobacter</taxon>
    </lineage>
</organism>
<sequence>MPYPMEYPRGKVPVTLALASASALLTGCEAPLNLEAVRQQSQQAIQRTDFFQSVARNDQIVAIAGNNGALLVSENGGSDWQRVPVQTTESFLSLDACPDGSFIALTFNNQLWHGNPAGTQWTAHELPSQEQMMTADCAPDGTWWAGGSFTTLQSSSDQGTTWQETSLNEDAILTNLQFLDPETALATGEYGLVLKTLDGGETWDYAGYLPDEFYPHAAYFESADEGWVGGLNGFIYHTTDGGETWDRQPTDTSMPVFGFVKAGNALFALGDNATVLALSGGSWTGLETPNQPLYLRDGVVLADNQLLVAGGRGLLLQLDIPVASVASNNRGN</sequence>
<dbReference type="Proteomes" id="UP000340077">
    <property type="component" value="Unassembled WGS sequence"/>
</dbReference>
<dbReference type="EMBL" id="BGZI01000001">
    <property type="protein sequence ID" value="GBO86504.1"/>
    <property type="molecule type" value="Genomic_DNA"/>
</dbReference>
<reference evidence="6 7" key="1">
    <citation type="journal article" date="2019" name="J. Gen. Appl. Microbiol.">
        <title>Aerobic degradation of cis-dichloroethene by the marine bacterium Marinobacter salsuginis strain 5N-3.</title>
        <authorList>
            <person name="Inoue Y."/>
            <person name="Fukunaga Y."/>
            <person name="Katsumata H."/>
            <person name="Ohji S."/>
            <person name="Hosoyama A."/>
            <person name="Mori K."/>
            <person name="Ando K."/>
        </authorList>
    </citation>
    <scope>NUCLEOTIDE SEQUENCE [LARGE SCALE GENOMIC DNA]</scope>
    <source>
        <strain evidence="4 6">5N-3</strain>
        <strain evidence="5 7">NBRC 109114</strain>
    </source>
</reference>
<evidence type="ECO:0000313" key="5">
    <source>
        <dbReference type="EMBL" id="GBO86504.1"/>
    </source>
</evidence>
<gene>
    <name evidence="4" type="ORF">MS5N3_21330</name>
    <name evidence="5" type="ORF">MSSD14B_01720</name>
</gene>